<feature type="transmembrane region" description="Helical" evidence="5">
    <location>
        <begin position="81"/>
        <end position="107"/>
    </location>
</feature>
<protein>
    <recommendedName>
        <fullName evidence="6">Major facilitator superfamily (MFS) profile domain-containing protein</fullName>
    </recommendedName>
</protein>
<dbReference type="PANTHER" id="PTHR23501:SF43">
    <property type="entry name" value="MULTIDRUG TRANSPORTER, PUTATIVE (AFU_ORTHOLOGUE AFUA_6G03040)-RELATED"/>
    <property type="match status" value="1"/>
</dbReference>
<feature type="domain" description="Major facilitator superfamily (MFS) profile" evidence="6">
    <location>
        <begin position="16"/>
        <end position="508"/>
    </location>
</feature>
<dbReference type="Pfam" id="PF07690">
    <property type="entry name" value="MFS_1"/>
    <property type="match status" value="1"/>
</dbReference>
<dbReference type="InterPro" id="IPR005829">
    <property type="entry name" value="Sugar_transporter_CS"/>
</dbReference>
<feature type="transmembrane region" description="Helical" evidence="5">
    <location>
        <begin position="282"/>
        <end position="305"/>
    </location>
</feature>
<feature type="transmembrane region" description="Helical" evidence="5">
    <location>
        <begin position="201"/>
        <end position="223"/>
    </location>
</feature>
<feature type="transmembrane region" description="Helical" evidence="5">
    <location>
        <begin position="51"/>
        <end position="69"/>
    </location>
</feature>
<dbReference type="Gene3D" id="1.20.1250.20">
    <property type="entry name" value="MFS general substrate transporter like domains"/>
    <property type="match status" value="1"/>
</dbReference>
<sequence>MNAKRHALDKPTQAILVACLLTGLLLSSLDTSIVSTSLITISHDLSDFVNAPWIILAYLLTYMGFAVFVSRLSDVYGRKTIVMFSWTLFVAFSLGCASAQSMMSLIICRAFQGIGASGLYSLTQISILEVGPAHRPSLIGAMIGATLAVAFVLGPIVGGTVSQLSSWRWLFNMNIPVGLVVMLILANFWPHDDAPHILSLSALRSIDFLGSIALLLGSGLLVFAMQQAGSWTMSWADPVIISSLVLSCVSWAAFVYRQMRLGSNRKSTIEPIFPVRLMSCRVYLSGLLVTFLTGFSYIALCVELPERFQIIYSQNSLIAGVHVLPLLAACAFGSFLGGAISSKSNKTSYTLIAASLLQLLGVSLLSLSSSEILPSQSQYVFQAIFGLGVGLSLSASTIITSLVATGDHERAAAQGAVAQARVLGGCLGLSTCTIIYNSRLGSFLSDTLTSEQLSELRRFPVSETRLPTSILELVQTIHAVAYTEEFKVMAMVCIPMVAISLFTLESSPASLALLGGPKRAELPLSGR</sequence>
<dbReference type="InterPro" id="IPR036259">
    <property type="entry name" value="MFS_trans_sf"/>
</dbReference>
<dbReference type="Gene3D" id="1.20.1720.10">
    <property type="entry name" value="Multidrug resistance protein D"/>
    <property type="match status" value="1"/>
</dbReference>
<organism evidence="7 8">
    <name type="scientific">[Torrubiella] hemipterigena</name>
    <dbReference type="NCBI Taxonomy" id="1531966"/>
    <lineage>
        <taxon>Eukaryota</taxon>
        <taxon>Fungi</taxon>
        <taxon>Dikarya</taxon>
        <taxon>Ascomycota</taxon>
        <taxon>Pezizomycotina</taxon>
        <taxon>Sordariomycetes</taxon>
        <taxon>Hypocreomycetidae</taxon>
        <taxon>Hypocreales</taxon>
        <taxon>Clavicipitaceae</taxon>
        <taxon>Clavicipitaceae incertae sedis</taxon>
        <taxon>'Torrubiella' clade</taxon>
    </lineage>
</organism>
<dbReference type="InterPro" id="IPR020846">
    <property type="entry name" value="MFS_dom"/>
</dbReference>
<dbReference type="PROSITE" id="PS00216">
    <property type="entry name" value="SUGAR_TRANSPORT_1"/>
    <property type="match status" value="1"/>
</dbReference>
<dbReference type="PROSITE" id="PS50850">
    <property type="entry name" value="MFS"/>
    <property type="match status" value="1"/>
</dbReference>
<feature type="transmembrane region" description="Helical" evidence="5">
    <location>
        <begin position="379"/>
        <end position="404"/>
    </location>
</feature>
<evidence type="ECO:0000256" key="3">
    <source>
        <dbReference type="ARBA" id="ARBA00022989"/>
    </source>
</evidence>
<dbReference type="Proteomes" id="UP000039046">
    <property type="component" value="Unassembled WGS sequence"/>
</dbReference>
<dbReference type="GO" id="GO:0005886">
    <property type="term" value="C:plasma membrane"/>
    <property type="evidence" value="ECO:0007669"/>
    <property type="project" value="TreeGrafter"/>
</dbReference>
<keyword evidence="2 5" id="KW-0812">Transmembrane</keyword>
<feature type="transmembrane region" description="Helical" evidence="5">
    <location>
        <begin position="349"/>
        <end position="367"/>
    </location>
</feature>
<dbReference type="OrthoDB" id="440553at2759"/>
<accession>A0A0A1TPH2</accession>
<evidence type="ECO:0000259" key="6">
    <source>
        <dbReference type="PROSITE" id="PS50850"/>
    </source>
</evidence>
<dbReference type="SUPFAM" id="SSF103473">
    <property type="entry name" value="MFS general substrate transporter"/>
    <property type="match status" value="1"/>
</dbReference>
<comment type="subcellular location">
    <subcellularLocation>
        <location evidence="1">Membrane</location>
        <topology evidence="1">Multi-pass membrane protein</topology>
    </subcellularLocation>
</comment>
<evidence type="ECO:0000256" key="1">
    <source>
        <dbReference type="ARBA" id="ARBA00004141"/>
    </source>
</evidence>
<evidence type="ECO:0000256" key="5">
    <source>
        <dbReference type="SAM" id="Phobius"/>
    </source>
</evidence>
<dbReference type="AlphaFoldDB" id="A0A0A1TPH2"/>
<feature type="transmembrane region" description="Helical" evidence="5">
    <location>
        <begin position="317"/>
        <end position="337"/>
    </location>
</feature>
<dbReference type="InterPro" id="IPR011701">
    <property type="entry name" value="MFS"/>
</dbReference>
<keyword evidence="4 5" id="KW-0472">Membrane</keyword>
<keyword evidence="8" id="KW-1185">Reference proteome</keyword>
<feature type="transmembrane region" description="Helical" evidence="5">
    <location>
        <begin position="169"/>
        <end position="189"/>
    </location>
</feature>
<dbReference type="HOGENOM" id="CLU_000960_22_2_1"/>
<feature type="transmembrane region" description="Helical" evidence="5">
    <location>
        <begin position="138"/>
        <end position="157"/>
    </location>
</feature>
<evidence type="ECO:0000256" key="2">
    <source>
        <dbReference type="ARBA" id="ARBA00022692"/>
    </source>
</evidence>
<feature type="transmembrane region" description="Helical" evidence="5">
    <location>
        <begin position="113"/>
        <end position="131"/>
    </location>
</feature>
<evidence type="ECO:0000313" key="7">
    <source>
        <dbReference type="EMBL" id="CEJ93555.1"/>
    </source>
</evidence>
<keyword evidence="3 5" id="KW-1133">Transmembrane helix</keyword>
<feature type="transmembrane region" description="Helical" evidence="5">
    <location>
        <begin position="235"/>
        <end position="256"/>
    </location>
</feature>
<reference evidence="7 8" key="1">
    <citation type="journal article" date="2015" name="Genome Announc.">
        <title>Draft Genome Sequence and Gene Annotation of the Entomopathogenic Fungus Verticillium hemipterigenum.</title>
        <authorList>
            <person name="Horn F."/>
            <person name="Habel A."/>
            <person name="Scharf D.H."/>
            <person name="Dworschak J."/>
            <person name="Brakhage A.A."/>
            <person name="Guthke R."/>
            <person name="Hertweck C."/>
            <person name="Linde J."/>
        </authorList>
    </citation>
    <scope>NUCLEOTIDE SEQUENCE [LARGE SCALE GENOMIC DNA]</scope>
</reference>
<dbReference type="PANTHER" id="PTHR23501">
    <property type="entry name" value="MAJOR FACILITATOR SUPERFAMILY"/>
    <property type="match status" value="1"/>
</dbReference>
<name>A0A0A1TPH2_9HYPO</name>
<dbReference type="EMBL" id="CDHN01000005">
    <property type="protein sequence ID" value="CEJ93555.1"/>
    <property type="molecule type" value="Genomic_DNA"/>
</dbReference>
<proteinExistence type="predicted"/>
<dbReference type="GO" id="GO:0022857">
    <property type="term" value="F:transmembrane transporter activity"/>
    <property type="evidence" value="ECO:0007669"/>
    <property type="project" value="InterPro"/>
</dbReference>
<evidence type="ECO:0000313" key="8">
    <source>
        <dbReference type="Proteomes" id="UP000039046"/>
    </source>
</evidence>
<evidence type="ECO:0000256" key="4">
    <source>
        <dbReference type="ARBA" id="ARBA00023136"/>
    </source>
</evidence>
<gene>
    <name evidence="7" type="ORF">VHEMI09135</name>
</gene>